<organism evidence="2 3">
    <name type="scientific">Rossellomorea vietnamensis</name>
    <dbReference type="NCBI Taxonomy" id="218284"/>
    <lineage>
        <taxon>Bacteria</taxon>
        <taxon>Bacillati</taxon>
        <taxon>Bacillota</taxon>
        <taxon>Bacilli</taxon>
        <taxon>Bacillales</taxon>
        <taxon>Bacillaceae</taxon>
        <taxon>Rossellomorea</taxon>
    </lineage>
</organism>
<keyword evidence="1" id="KW-0812">Transmembrane</keyword>
<accession>A0A6I6UKX6</accession>
<keyword evidence="1" id="KW-1133">Transmembrane helix</keyword>
<evidence type="ECO:0000313" key="2">
    <source>
        <dbReference type="EMBL" id="QHE60199.1"/>
    </source>
</evidence>
<dbReference type="KEGG" id="bvq:FHE72_03490"/>
<proteinExistence type="predicted"/>
<keyword evidence="1" id="KW-0472">Membrane</keyword>
<gene>
    <name evidence="2" type="ORF">FHE72_03490</name>
</gene>
<feature type="transmembrane region" description="Helical" evidence="1">
    <location>
        <begin position="57"/>
        <end position="74"/>
    </location>
</feature>
<dbReference type="AlphaFoldDB" id="A0A6I6UKX6"/>
<dbReference type="EMBL" id="CP047394">
    <property type="protein sequence ID" value="QHE60199.1"/>
    <property type="molecule type" value="Genomic_DNA"/>
</dbReference>
<feature type="transmembrane region" description="Helical" evidence="1">
    <location>
        <begin position="12"/>
        <end position="30"/>
    </location>
</feature>
<sequence>MNARKEVQTINWTLFGVMTLAGLVSAGSTLTKLKNLTPEQETEGQSRFRVQWEQPETILALILGCITLLLILGWKKLFPFNVPLAMIVGGVWYAFLFQVTTVGWTGLIGFVGLLIAMVAGLLMIIIYAFGARK</sequence>
<feature type="transmembrane region" description="Helical" evidence="1">
    <location>
        <begin position="107"/>
        <end position="129"/>
    </location>
</feature>
<dbReference type="RefSeq" id="WP_159361222.1">
    <property type="nucleotide sequence ID" value="NZ_CP047394.1"/>
</dbReference>
<feature type="transmembrane region" description="Helical" evidence="1">
    <location>
        <begin position="81"/>
        <end position="101"/>
    </location>
</feature>
<evidence type="ECO:0000313" key="3">
    <source>
        <dbReference type="Proteomes" id="UP000465062"/>
    </source>
</evidence>
<name>A0A6I6UKX6_9BACI</name>
<protein>
    <submittedName>
        <fullName evidence="2">RND transporter</fullName>
    </submittedName>
</protein>
<dbReference type="Proteomes" id="UP000465062">
    <property type="component" value="Chromosome"/>
</dbReference>
<evidence type="ECO:0000256" key="1">
    <source>
        <dbReference type="SAM" id="Phobius"/>
    </source>
</evidence>
<reference evidence="2 3" key="1">
    <citation type="submission" date="2019-06" db="EMBL/GenBank/DDBJ databases">
        <title>An operon consisting of a P-type ATPase gene and a transcriptional regular gene given the different cadmium resistance in Bacillus vietamensis 151-6 and Bacillus marisflavi 151-25.</title>
        <authorList>
            <person name="Yu X."/>
        </authorList>
    </citation>
    <scope>NUCLEOTIDE SEQUENCE [LARGE SCALE GENOMIC DNA]</scope>
    <source>
        <strain evidence="2 3">151-6</strain>
    </source>
</reference>